<dbReference type="OrthoDB" id="1735038at2759"/>
<evidence type="ECO:0000256" key="1">
    <source>
        <dbReference type="ARBA" id="ARBA00011079"/>
    </source>
</evidence>
<evidence type="ECO:0000313" key="8">
    <source>
        <dbReference type="Proteomes" id="UP000799421"/>
    </source>
</evidence>
<dbReference type="SUPFAM" id="SSF53474">
    <property type="entry name" value="alpha/beta-Hydrolases"/>
    <property type="match status" value="1"/>
</dbReference>
<dbReference type="InterPro" id="IPR029058">
    <property type="entry name" value="AB_hydrolase_fold"/>
</dbReference>
<dbReference type="PANTHER" id="PTHR11010:SF117">
    <property type="entry name" value="SERINE PROTEASE 16"/>
    <property type="match status" value="1"/>
</dbReference>
<keyword evidence="4" id="KW-0378">Hydrolase</keyword>
<evidence type="ECO:0000256" key="5">
    <source>
        <dbReference type="ARBA" id="ARBA00023180"/>
    </source>
</evidence>
<accession>A0A6A7BPL5</accession>
<evidence type="ECO:0000256" key="3">
    <source>
        <dbReference type="ARBA" id="ARBA00022729"/>
    </source>
</evidence>
<dbReference type="GO" id="GO:0008239">
    <property type="term" value="F:dipeptidyl-peptidase activity"/>
    <property type="evidence" value="ECO:0007669"/>
    <property type="project" value="TreeGrafter"/>
</dbReference>
<reference evidence="7" key="1">
    <citation type="journal article" date="2020" name="Stud. Mycol.">
        <title>101 Dothideomycetes genomes: a test case for predicting lifestyles and emergence of pathogens.</title>
        <authorList>
            <person name="Haridas S."/>
            <person name="Albert R."/>
            <person name="Binder M."/>
            <person name="Bloem J."/>
            <person name="Labutti K."/>
            <person name="Salamov A."/>
            <person name="Andreopoulos B."/>
            <person name="Baker S."/>
            <person name="Barry K."/>
            <person name="Bills G."/>
            <person name="Bluhm B."/>
            <person name="Cannon C."/>
            <person name="Castanera R."/>
            <person name="Culley D."/>
            <person name="Daum C."/>
            <person name="Ezra D."/>
            <person name="Gonzalez J."/>
            <person name="Henrissat B."/>
            <person name="Kuo A."/>
            <person name="Liang C."/>
            <person name="Lipzen A."/>
            <person name="Lutzoni F."/>
            <person name="Magnuson J."/>
            <person name="Mondo S."/>
            <person name="Nolan M."/>
            <person name="Ohm R."/>
            <person name="Pangilinan J."/>
            <person name="Park H.-J."/>
            <person name="Ramirez L."/>
            <person name="Alfaro M."/>
            <person name="Sun H."/>
            <person name="Tritt A."/>
            <person name="Yoshinaga Y."/>
            <person name="Zwiers L.-H."/>
            <person name="Turgeon B."/>
            <person name="Goodwin S."/>
            <person name="Spatafora J."/>
            <person name="Crous P."/>
            <person name="Grigoriev I."/>
        </authorList>
    </citation>
    <scope>NUCLEOTIDE SEQUENCE</scope>
    <source>
        <strain evidence="7">CBS 480.64</strain>
    </source>
</reference>
<dbReference type="InterPro" id="IPR008758">
    <property type="entry name" value="Peptidase_S28"/>
</dbReference>
<dbReference type="EMBL" id="MU006057">
    <property type="protein sequence ID" value="KAF2857234.1"/>
    <property type="molecule type" value="Genomic_DNA"/>
</dbReference>
<feature type="signal peptide" evidence="6">
    <location>
        <begin position="1"/>
        <end position="21"/>
    </location>
</feature>
<dbReference type="GO" id="GO:0006508">
    <property type="term" value="P:proteolysis"/>
    <property type="evidence" value="ECO:0007669"/>
    <property type="project" value="UniProtKB-KW"/>
</dbReference>
<dbReference type="PANTHER" id="PTHR11010">
    <property type="entry name" value="PROTEASE S28 PRO-X CARBOXYPEPTIDASE-RELATED"/>
    <property type="match status" value="1"/>
</dbReference>
<comment type="similarity">
    <text evidence="1">Belongs to the peptidase S28 family.</text>
</comment>
<dbReference type="Proteomes" id="UP000799421">
    <property type="component" value="Unassembled WGS sequence"/>
</dbReference>
<protein>
    <recommendedName>
        <fullName evidence="9">Extracelular serine carboxypeptidase</fullName>
    </recommendedName>
</protein>
<keyword evidence="2" id="KW-0645">Protease</keyword>
<dbReference type="AlphaFoldDB" id="A0A6A7BPL5"/>
<dbReference type="Pfam" id="PF05577">
    <property type="entry name" value="Peptidase_S28"/>
    <property type="match status" value="1"/>
</dbReference>
<sequence>MTWLSFCLFALASSPIAAVTAATNRSAINYVARTIDMPIDHFPHDDRYAPHTNKTFKQRYFVDDSYYRPGGPVFLYIGGETSGESRFSNMQTGIIQILMEATSGLGVILENRYYGKSFPFESSTVDELRFLTTEQTIADNAYFAQHASFPGIDANLTAPGTPWIMYGGSLAGAQTVYTLAKYGGRGGIIWGGIGSSATTGCALGYDQWYAPILRYGPQDCVGSIVSIVDNIDRIFATGNDALIRKMKGIFGLEDLSNGDFAMTIAFPIGGPMFYPTYTWQELIWNQETHEDFWYFCTNVTSDTSKFRDMDFELASHTGGRPWKNLGNYANYIKSYMIPTCKDSIQSCYGTQNQSKWADATNSADRSYLYSTCTEGGAYQAAPKRGPSLISRVLDVNRTQQWCTWAFPPGKYNKIPPTPKMSQCGDIVADRLARIDGDQDPWLDLCYYSHNAPERYTYSEEDAIMHPHMLITGGGHHWDSHGILNVEAEPQFIREAHHWEIRIVKRWLADFWKNKKGYY</sequence>
<feature type="chain" id="PRO_5025448127" description="Extracelular serine carboxypeptidase" evidence="6">
    <location>
        <begin position="22"/>
        <end position="518"/>
    </location>
</feature>
<dbReference type="Gene3D" id="3.40.50.1820">
    <property type="entry name" value="alpha/beta hydrolase"/>
    <property type="match status" value="2"/>
</dbReference>
<proteinExistence type="inferred from homology"/>
<organism evidence="7 8">
    <name type="scientific">Piedraia hortae CBS 480.64</name>
    <dbReference type="NCBI Taxonomy" id="1314780"/>
    <lineage>
        <taxon>Eukaryota</taxon>
        <taxon>Fungi</taxon>
        <taxon>Dikarya</taxon>
        <taxon>Ascomycota</taxon>
        <taxon>Pezizomycotina</taxon>
        <taxon>Dothideomycetes</taxon>
        <taxon>Dothideomycetidae</taxon>
        <taxon>Capnodiales</taxon>
        <taxon>Piedraiaceae</taxon>
        <taxon>Piedraia</taxon>
    </lineage>
</organism>
<evidence type="ECO:0000256" key="6">
    <source>
        <dbReference type="SAM" id="SignalP"/>
    </source>
</evidence>
<evidence type="ECO:0000313" key="7">
    <source>
        <dbReference type="EMBL" id="KAF2857234.1"/>
    </source>
</evidence>
<keyword evidence="5" id="KW-0325">Glycoprotein</keyword>
<evidence type="ECO:0008006" key="9">
    <source>
        <dbReference type="Google" id="ProtNLM"/>
    </source>
</evidence>
<keyword evidence="3 6" id="KW-0732">Signal</keyword>
<gene>
    <name evidence="7" type="ORF">K470DRAFT_223779</name>
</gene>
<evidence type="ECO:0000256" key="4">
    <source>
        <dbReference type="ARBA" id="ARBA00022801"/>
    </source>
</evidence>
<name>A0A6A7BPL5_9PEZI</name>
<evidence type="ECO:0000256" key="2">
    <source>
        <dbReference type="ARBA" id="ARBA00022670"/>
    </source>
</evidence>
<dbReference type="GO" id="GO:0070008">
    <property type="term" value="F:serine-type exopeptidase activity"/>
    <property type="evidence" value="ECO:0007669"/>
    <property type="project" value="InterPro"/>
</dbReference>
<keyword evidence="8" id="KW-1185">Reference proteome</keyword>